<feature type="region of interest" description="Disordered" evidence="1">
    <location>
        <begin position="1"/>
        <end position="36"/>
    </location>
</feature>
<name>A0ABD5Y914_9EURY</name>
<comment type="caution">
    <text evidence="2">The sequence shown here is derived from an EMBL/GenBank/DDBJ whole genome shotgun (WGS) entry which is preliminary data.</text>
</comment>
<reference evidence="2 3" key="1">
    <citation type="journal article" date="2019" name="Int. J. Syst. Evol. Microbiol.">
        <title>The Global Catalogue of Microorganisms (GCM) 10K type strain sequencing project: providing services to taxonomists for standard genome sequencing and annotation.</title>
        <authorList>
            <consortium name="The Broad Institute Genomics Platform"/>
            <consortium name="The Broad Institute Genome Sequencing Center for Infectious Disease"/>
            <person name="Wu L."/>
            <person name="Ma J."/>
        </authorList>
    </citation>
    <scope>NUCLEOTIDE SEQUENCE [LARGE SCALE GENOMIC DNA]</scope>
    <source>
        <strain evidence="2 3">XZYJT29</strain>
    </source>
</reference>
<protein>
    <submittedName>
        <fullName evidence="2">Conditioned medium-induced protein 4</fullName>
    </submittedName>
</protein>
<evidence type="ECO:0000313" key="2">
    <source>
        <dbReference type="EMBL" id="MFC7140904.1"/>
    </source>
</evidence>
<gene>
    <name evidence="2" type="ORF">ACFQMA_13855</name>
</gene>
<dbReference type="RefSeq" id="WP_274321987.1">
    <property type="nucleotide sequence ID" value="NZ_CP118158.1"/>
</dbReference>
<dbReference type="Proteomes" id="UP001596432">
    <property type="component" value="Unassembled WGS sequence"/>
</dbReference>
<keyword evidence="3" id="KW-1185">Reference proteome</keyword>
<dbReference type="AlphaFoldDB" id="A0ABD5Y914"/>
<dbReference type="GeneID" id="78821210"/>
<evidence type="ECO:0000256" key="1">
    <source>
        <dbReference type="SAM" id="MobiDB-lite"/>
    </source>
</evidence>
<evidence type="ECO:0000313" key="3">
    <source>
        <dbReference type="Proteomes" id="UP001596432"/>
    </source>
</evidence>
<organism evidence="2 3">
    <name type="scientific">Halosimplex aquaticum</name>
    <dbReference type="NCBI Taxonomy" id="3026162"/>
    <lineage>
        <taxon>Archaea</taxon>
        <taxon>Methanobacteriati</taxon>
        <taxon>Methanobacteriota</taxon>
        <taxon>Stenosarchaea group</taxon>
        <taxon>Halobacteria</taxon>
        <taxon>Halobacteriales</taxon>
        <taxon>Haloarculaceae</taxon>
        <taxon>Halosimplex</taxon>
    </lineage>
</organism>
<dbReference type="EMBL" id="JBHTAS010000001">
    <property type="protein sequence ID" value="MFC7140904.1"/>
    <property type="molecule type" value="Genomic_DNA"/>
</dbReference>
<sequence>MDDKTEELRDIFMDVSEEGTVTESQEEPRGSIAKTDDEEAVRERLRGVIEALGGRYDFATDLDTATYVRLVRAFYDDESDASIADELDVSEDEVFRARMDLHLLRGEDTDAPFDVCELRRRRDASDETLAAEFGVDEATVRHYRHVVAAQDAARAANHRYQTEFDEILTDAALSGQFTEQITEDGLDEAAEDIETDVSF</sequence>
<accession>A0ABD5Y914</accession>
<feature type="compositionally biased region" description="Basic and acidic residues" evidence="1">
    <location>
        <begin position="1"/>
        <end position="12"/>
    </location>
</feature>
<proteinExistence type="predicted"/>